<dbReference type="SUPFAM" id="SSF51412">
    <property type="entry name" value="Inosine monophosphate dehydrogenase (IMPDH)"/>
    <property type="match status" value="1"/>
</dbReference>
<dbReference type="Proteomes" id="UP000028713">
    <property type="component" value="Unassembled WGS sequence"/>
</dbReference>
<keyword evidence="3" id="KW-0560">Oxidoreductase</keyword>
<evidence type="ECO:0000256" key="3">
    <source>
        <dbReference type="ARBA" id="ARBA00023002"/>
    </source>
</evidence>
<dbReference type="PANTHER" id="PTHR32332">
    <property type="entry name" value="2-NITROPROPANE DIOXYGENASE"/>
    <property type="match status" value="1"/>
</dbReference>
<dbReference type="GO" id="GO:0051213">
    <property type="term" value="F:dioxygenase activity"/>
    <property type="evidence" value="ECO:0007669"/>
    <property type="project" value="UniProtKB-KW"/>
</dbReference>
<protein>
    <submittedName>
        <fullName evidence="4">2-nitropropane dioxygenase</fullName>
    </submittedName>
</protein>
<evidence type="ECO:0000256" key="2">
    <source>
        <dbReference type="ARBA" id="ARBA00022643"/>
    </source>
</evidence>
<gene>
    <name evidence="4" type="ORF">IX39_06490</name>
</gene>
<dbReference type="Pfam" id="PF03060">
    <property type="entry name" value="NMO"/>
    <property type="match status" value="1"/>
</dbReference>
<dbReference type="Gene3D" id="3.20.20.70">
    <property type="entry name" value="Aldolase class I"/>
    <property type="match status" value="1"/>
</dbReference>
<comment type="caution">
    <text evidence="4">The sequence shown here is derived from an EMBL/GenBank/DDBJ whole genome shotgun (WGS) entry which is preliminary data.</text>
</comment>
<dbReference type="OrthoDB" id="9778912at2"/>
<dbReference type="InterPro" id="IPR004136">
    <property type="entry name" value="NMO"/>
</dbReference>
<accession>A0A085Z789</accession>
<keyword evidence="1" id="KW-0285">Flavoprotein</keyword>
<dbReference type="AlphaFoldDB" id="A0A085Z789"/>
<dbReference type="InterPro" id="IPR013785">
    <property type="entry name" value="Aldolase_TIM"/>
</dbReference>
<name>A0A085Z789_9FLAO</name>
<keyword evidence="2" id="KW-0288">FMN</keyword>
<evidence type="ECO:0000313" key="5">
    <source>
        <dbReference type="Proteomes" id="UP000028713"/>
    </source>
</evidence>
<reference evidence="4 5" key="1">
    <citation type="submission" date="2014-07" db="EMBL/GenBank/DDBJ databases">
        <title>Genome of Chryseobacterium formosense LMG 24722.</title>
        <authorList>
            <person name="Pipes S.E."/>
            <person name="Stropko S.J."/>
            <person name="Newman J.D."/>
        </authorList>
    </citation>
    <scope>NUCLEOTIDE SEQUENCE [LARGE SCALE GENOMIC DNA]</scope>
    <source>
        <strain evidence="4 5">LMG 24722</strain>
    </source>
</reference>
<keyword evidence="5" id="KW-1185">Reference proteome</keyword>
<dbReference type="EMBL" id="JPRP01000001">
    <property type="protein sequence ID" value="KFF00303.1"/>
    <property type="molecule type" value="Genomic_DNA"/>
</dbReference>
<dbReference type="eggNOG" id="COG2070">
    <property type="taxonomic scope" value="Bacteria"/>
</dbReference>
<sequence>MNESRNKITELFNIKYPIIQAGMIWHSGWRLASAASNCGGLGLIGSASMYPDILRENIQKCKKATDKPFGVNVALLYPNLDEIIQIILEEGVKIVFTSAGNPKTYTKILQKEGIKVAHVVSSTKFAVKCEDAGVDAIVAEGFEAGGHNGRDETTTFCLIPNVKKHISKPLIAAGGIALGSQMKAAMILGADGVQIGSRFAATIEASAHEIWKKKITELNEGDTHLTLKELAPVRMVKNKFFNELEGIYNVGRNTEALMASLGRARAKKGMFEGDMEEGELEIGQVSALIDEVLPVKTVFENLLKEFNEATNPSL</sequence>
<dbReference type="PANTHER" id="PTHR32332:SF20">
    <property type="entry name" value="2-NITROPROPANE DIOXYGENASE-LIKE PROTEIN"/>
    <property type="match status" value="1"/>
</dbReference>
<dbReference type="GO" id="GO:0018580">
    <property type="term" value="F:nitronate monooxygenase activity"/>
    <property type="evidence" value="ECO:0007669"/>
    <property type="project" value="InterPro"/>
</dbReference>
<evidence type="ECO:0000256" key="1">
    <source>
        <dbReference type="ARBA" id="ARBA00022630"/>
    </source>
</evidence>
<proteinExistence type="predicted"/>
<organism evidence="4 5">
    <name type="scientific">Chryseobacterium formosense</name>
    <dbReference type="NCBI Taxonomy" id="236814"/>
    <lineage>
        <taxon>Bacteria</taxon>
        <taxon>Pseudomonadati</taxon>
        <taxon>Bacteroidota</taxon>
        <taxon>Flavobacteriia</taxon>
        <taxon>Flavobacteriales</taxon>
        <taxon>Weeksellaceae</taxon>
        <taxon>Chryseobacterium group</taxon>
        <taxon>Chryseobacterium</taxon>
    </lineage>
</organism>
<evidence type="ECO:0000313" key="4">
    <source>
        <dbReference type="EMBL" id="KFF00303.1"/>
    </source>
</evidence>
<keyword evidence="4" id="KW-0223">Dioxygenase</keyword>
<dbReference type="CDD" id="cd04730">
    <property type="entry name" value="NPD_like"/>
    <property type="match status" value="1"/>
</dbReference>
<dbReference type="STRING" id="236814.IX39_06490"/>